<dbReference type="EMBL" id="JBHUDL010000009">
    <property type="protein sequence ID" value="MFD1633345.1"/>
    <property type="molecule type" value="Genomic_DNA"/>
</dbReference>
<accession>A0ABD6CWB9</accession>
<evidence type="ECO:0000256" key="1">
    <source>
        <dbReference type="ARBA" id="ARBA00004613"/>
    </source>
</evidence>
<evidence type="ECO:0000313" key="7">
    <source>
        <dbReference type="Proteomes" id="UP001597075"/>
    </source>
</evidence>
<dbReference type="Pfam" id="PF18884">
    <property type="entry name" value="TSP3_bac"/>
    <property type="match status" value="6"/>
</dbReference>
<keyword evidence="3" id="KW-0732">Signal</keyword>
<proteinExistence type="predicted"/>
<feature type="compositionally biased region" description="Acidic residues" evidence="5">
    <location>
        <begin position="164"/>
        <end position="175"/>
    </location>
</feature>
<evidence type="ECO:0000256" key="4">
    <source>
        <dbReference type="ARBA" id="ARBA00022837"/>
    </source>
</evidence>
<keyword evidence="4" id="KW-0106">Calcium</keyword>
<feature type="compositionally biased region" description="Basic and acidic residues" evidence="5">
    <location>
        <begin position="1"/>
        <end position="23"/>
    </location>
</feature>
<organism evidence="6 7">
    <name type="scientific">Haloplanus ruber</name>
    <dbReference type="NCBI Taxonomy" id="869892"/>
    <lineage>
        <taxon>Archaea</taxon>
        <taxon>Methanobacteriati</taxon>
        <taxon>Methanobacteriota</taxon>
        <taxon>Stenosarchaea group</taxon>
        <taxon>Halobacteria</taxon>
        <taxon>Halobacteriales</taxon>
        <taxon>Haloferacaceae</taxon>
        <taxon>Haloplanus</taxon>
    </lineage>
</organism>
<keyword evidence="7" id="KW-1185">Reference proteome</keyword>
<protein>
    <submittedName>
        <fullName evidence="6">Thrombospondin type 3 repeat-containing protein</fullName>
    </submittedName>
</protein>
<dbReference type="InterPro" id="IPR053180">
    <property type="entry name" value="Ca-binding_acidic-repeat"/>
</dbReference>
<gene>
    <name evidence="6" type="ORF">ACFSBJ_06295</name>
</gene>
<dbReference type="RefSeq" id="WP_256405766.1">
    <property type="nucleotide sequence ID" value="NZ_CP187151.1"/>
</dbReference>
<dbReference type="InterPro" id="IPR018247">
    <property type="entry name" value="EF_Hand_1_Ca_BS"/>
</dbReference>
<feature type="compositionally biased region" description="Low complexity" evidence="5">
    <location>
        <begin position="243"/>
        <end position="252"/>
    </location>
</feature>
<dbReference type="AlphaFoldDB" id="A0ABD6CWB9"/>
<comment type="caution">
    <text evidence="6">The sequence shown here is derived from an EMBL/GenBank/DDBJ whole genome shotgun (WGS) entry which is preliminary data.</text>
</comment>
<feature type="compositionally biased region" description="Polar residues" evidence="5">
    <location>
        <begin position="263"/>
        <end position="273"/>
    </location>
</feature>
<evidence type="ECO:0000256" key="3">
    <source>
        <dbReference type="ARBA" id="ARBA00022729"/>
    </source>
</evidence>
<evidence type="ECO:0000256" key="2">
    <source>
        <dbReference type="ARBA" id="ARBA00022525"/>
    </source>
</evidence>
<dbReference type="SUPFAM" id="SSF103647">
    <property type="entry name" value="TSP type-3 repeat"/>
    <property type="match status" value="2"/>
</dbReference>
<dbReference type="PANTHER" id="PTHR37467:SF1">
    <property type="entry name" value="EXPORTED CALCIUM-BINDING GLYCOPROTEIN"/>
    <property type="match status" value="1"/>
</dbReference>
<name>A0ABD6CWB9_9EURY</name>
<evidence type="ECO:0000256" key="5">
    <source>
        <dbReference type="SAM" id="MobiDB-lite"/>
    </source>
</evidence>
<feature type="region of interest" description="Disordered" evidence="5">
    <location>
        <begin position="46"/>
        <end position="276"/>
    </location>
</feature>
<dbReference type="PANTHER" id="PTHR37467">
    <property type="entry name" value="EXPORTED CALCIUM-BINDING GLYCOPROTEIN-RELATED"/>
    <property type="match status" value="1"/>
</dbReference>
<feature type="compositionally biased region" description="Acidic residues" evidence="5">
    <location>
        <begin position="253"/>
        <end position="262"/>
    </location>
</feature>
<evidence type="ECO:0000313" key="6">
    <source>
        <dbReference type="EMBL" id="MFD1633345.1"/>
    </source>
</evidence>
<comment type="subcellular location">
    <subcellularLocation>
        <location evidence="1">Secreted</location>
    </subcellularLocation>
</comment>
<feature type="region of interest" description="Disordered" evidence="5">
    <location>
        <begin position="1"/>
        <end position="28"/>
    </location>
</feature>
<reference evidence="6 7" key="1">
    <citation type="journal article" date="2019" name="Int. J. Syst. Evol. Microbiol.">
        <title>The Global Catalogue of Microorganisms (GCM) 10K type strain sequencing project: providing services to taxonomists for standard genome sequencing and annotation.</title>
        <authorList>
            <consortium name="The Broad Institute Genomics Platform"/>
            <consortium name="The Broad Institute Genome Sequencing Center for Infectious Disease"/>
            <person name="Wu L."/>
            <person name="Ma J."/>
        </authorList>
    </citation>
    <scope>NUCLEOTIDE SEQUENCE [LARGE SCALE GENOMIC DNA]</scope>
    <source>
        <strain evidence="6 7">CGMCC 1.10594</strain>
    </source>
</reference>
<dbReference type="InterPro" id="IPR028974">
    <property type="entry name" value="TSP_type-3_rpt"/>
</dbReference>
<dbReference type="PROSITE" id="PS00018">
    <property type="entry name" value="EF_HAND_1"/>
    <property type="match status" value="1"/>
</dbReference>
<feature type="compositionally biased region" description="Low complexity" evidence="5">
    <location>
        <begin position="54"/>
        <end position="83"/>
    </location>
</feature>
<dbReference type="InterPro" id="IPR059100">
    <property type="entry name" value="TSP3_bac"/>
</dbReference>
<keyword evidence="2" id="KW-0964">Secreted</keyword>
<sequence>MPDEARRERRDSRSERATSESRSRSTRRLVATLIASLLVLSAGCAGIASDDQPGTETSTATPSGTSSTSQSGSSTSAPTESMSGAGGQSGSGAESTGQLDDDGLSAERERLVGTDPTNPDTDGDGLNDGKEVELGTDPLVADTDGDGLEDGRERELGTDPLLVDTDDDKLDDAAELDGRTDPLVADTDGDGVLDGREIEAGLNPTLADTDEDGLNDSAELQRGTDPLSVDTDDDGIRDGREVTLGTDPLTVDTDGDGLDDNTEITGPTNATMNDTDEDALDDGRELELGTNATNPDTDGDSLLDGWEVRGETPGGADLPGADPLAMDLYVLVSHSEEAWRFRDSERTTIRAAFKNMNVENPDGTTGIDVHFASGGSVPMEREFSHGVTAQWAARLNSTTDTMGSRKEVYHHVILARLHDEEINYDGWAETPGRVVLVDEDQRAPRGGTIPYRDRLIIRGLLQNILGEPDPQYKPPDPEDDISDRSTKSGWTRYEPDDPRAHEYLPQHFADQLEREGYATSPVRSR</sequence>
<dbReference type="Proteomes" id="UP001597075">
    <property type="component" value="Unassembled WGS sequence"/>
</dbReference>
<feature type="region of interest" description="Disordered" evidence="5">
    <location>
        <begin position="465"/>
        <end position="501"/>
    </location>
</feature>